<dbReference type="Proteomes" id="UP001373196">
    <property type="component" value="Unassembled WGS sequence"/>
</dbReference>
<dbReference type="SMART" id="SM00635">
    <property type="entry name" value="BID_2"/>
    <property type="match status" value="2"/>
</dbReference>
<reference evidence="3" key="1">
    <citation type="submission" date="2024-03" db="EMBL/GenBank/DDBJ databases">
        <authorList>
            <person name="Plomp N."/>
            <person name="Harmsen H.J."/>
        </authorList>
    </citation>
    <scope>NUCLEOTIDE SEQUENCE</scope>
    <source>
        <strain evidence="3">HTF-128</strain>
    </source>
</reference>
<feature type="signal peptide" evidence="1">
    <location>
        <begin position="1"/>
        <end position="20"/>
    </location>
</feature>
<dbReference type="RefSeq" id="WP_339395453.1">
    <property type="nucleotide sequence ID" value="NZ_JBBFGL010000006.1"/>
</dbReference>
<proteinExistence type="predicted"/>
<feature type="domain" description="BIG2" evidence="2">
    <location>
        <begin position="124"/>
        <end position="202"/>
    </location>
</feature>
<dbReference type="AlphaFoldDB" id="A0AB35Y3R7"/>
<organism evidence="3 4">
    <name type="scientific">Faecalibacterium wellingii</name>
    <dbReference type="NCBI Taxonomy" id="2929491"/>
    <lineage>
        <taxon>Bacteria</taxon>
        <taxon>Bacillati</taxon>
        <taxon>Bacillota</taxon>
        <taxon>Clostridia</taxon>
        <taxon>Eubacteriales</taxon>
        <taxon>Oscillospiraceae</taxon>
        <taxon>Faecalibacterium</taxon>
    </lineage>
</organism>
<evidence type="ECO:0000256" key="1">
    <source>
        <dbReference type="SAM" id="SignalP"/>
    </source>
</evidence>
<evidence type="ECO:0000259" key="2">
    <source>
        <dbReference type="SMART" id="SM00635"/>
    </source>
</evidence>
<dbReference type="SUPFAM" id="SSF49373">
    <property type="entry name" value="Invasin/intimin cell-adhesion fragments"/>
    <property type="match status" value="2"/>
</dbReference>
<comment type="caution">
    <text evidence="3">The sequence shown here is derived from an EMBL/GenBank/DDBJ whole genome shotgun (WGS) entry which is preliminary data.</text>
</comment>
<sequence length="223" mass="23076">MKVKKSVVFAAALACGILLAVPLGAAAASNYRMAENGPATREESARLNRTFLYLNIEYNDRAPHEQLSLDTAGDSVVSWRSADPSIVTVSPDGVVTACAEGITNVYADTASGTTLSCAVTVTNNIGRVSLSESRLYLEDMGGKAALTASVAVENPAAVPITWRSSNPAVASVDVNGTVTAVSEGEATITASTPEGRNATCKVYTGAVAVQKQQSGGAFRNLFQ</sequence>
<gene>
    <name evidence="3" type="ORF">WF834_07620</name>
</gene>
<feature type="chain" id="PRO_5044331936" evidence="1">
    <location>
        <begin position="21"/>
        <end position="223"/>
    </location>
</feature>
<evidence type="ECO:0000313" key="4">
    <source>
        <dbReference type="Proteomes" id="UP001373196"/>
    </source>
</evidence>
<keyword evidence="1" id="KW-0732">Signal</keyword>
<dbReference type="InterPro" id="IPR008964">
    <property type="entry name" value="Invasin/intimin_cell_adhesion"/>
</dbReference>
<feature type="domain" description="BIG2" evidence="2">
    <location>
        <begin position="41"/>
        <end position="119"/>
    </location>
</feature>
<dbReference type="Gene3D" id="2.60.40.1080">
    <property type="match status" value="2"/>
</dbReference>
<protein>
    <submittedName>
        <fullName evidence="3">Ig-like domain-containing protein</fullName>
    </submittedName>
</protein>
<dbReference type="Pfam" id="PF02368">
    <property type="entry name" value="Big_2"/>
    <property type="match status" value="1"/>
</dbReference>
<dbReference type="EMBL" id="JBBFGL010000006">
    <property type="protein sequence ID" value="MEJ5196046.1"/>
    <property type="molecule type" value="Genomic_DNA"/>
</dbReference>
<accession>A0AB35Y3R7</accession>
<dbReference type="InterPro" id="IPR003343">
    <property type="entry name" value="Big_2"/>
</dbReference>
<evidence type="ECO:0000313" key="3">
    <source>
        <dbReference type="EMBL" id="MEJ5196046.1"/>
    </source>
</evidence>
<name>A0AB35Y3R7_9FIRM</name>